<feature type="transmembrane region" description="Helical" evidence="2">
    <location>
        <begin position="102"/>
        <end position="126"/>
    </location>
</feature>
<feature type="region of interest" description="Disordered" evidence="1">
    <location>
        <begin position="42"/>
        <end position="77"/>
    </location>
</feature>
<feature type="transmembrane region" description="Helical" evidence="2">
    <location>
        <begin position="132"/>
        <end position="153"/>
    </location>
</feature>
<feature type="compositionally biased region" description="Basic and acidic residues" evidence="1">
    <location>
        <begin position="1"/>
        <end position="19"/>
    </location>
</feature>
<dbReference type="RefSeq" id="WP_319832154.1">
    <property type="nucleotide sequence ID" value="NZ_CP138858.1"/>
</dbReference>
<evidence type="ECO:0000256" key="2">
    <source>
        <dbReference type="SAM" id="Phobius"/>
    </source>
</evidence>
<keyword evidence="4" id="KW-1185">Reference proteome</keyword>
<sequence>MMDDFDTFKASREKMDPTTRKMSAHQWQQAYAAYRTARGRVAASGVQSEEQGDSSSKKKRRRSKVASNPGTVRGAHLPSNVSELGVLRHKVREQSAYTDLRLMIDILAWLAIGVVILAGVLTLLYYTSVPATLASLLGTTVQVIGIVVARWLVQVLIDIPDIALYRLHLGKGLGDASQPSPEPES</sequence>
<feature type="region of interest" description="Disordered" evidence="1">
    <location>
        <begin position="1"/>
        <end position="25"/>
    </location>
</feature>
<accession>A0ABZ0RGM8</accession>
<gene>
    <name evidence="3" type="ORF">SH580_17710</name>
</gene>
<name>A0ABZ0RGM8_9BACT</name>
<keyword evidence="2" id="KW-0472">Membrane</keyword>
<dbReference type="Proteomes" id="UP001324993">
    <property type="component" value="Chromosome"/>
</dbReference>
<protein>
    <submittedName>
        <fullName evidence="3">Uncharacterized protein</fullName>
    </submittedName>
</protein>
<reference evidence="3 4" key="1">
    <citation type="submission" date="2023-11" db="EMBL/GenBank/DDBJ databases">
        <title>Coraliomargarita sp. nov., isolated from marine algae.</title>
        <authorList>
            <person name="Lee J.K."/>
            <person name="Baek J.H."/>
            <person name="Kim J.M."/>
            <person name="Choi D.G."/>
            <person name="Jeon C.O."/>
        </authorList>
    </citation>
    <scope>NUCLEOTIDE SEQUENCE [LARGE SCALE GENOMIC DNA]</scope>
    <source>
        <strain evidence="3 4">J2-16</strain>
    </source>
</reference>
<evidence type="ECO:0000256" key="1">
    <source>
        <dbReference type="SAM" id="MobiDB-lite"/>
    </source>
</evidence>
<keyword evidence="2" id="KW-0812">Transmembrane</keyword>
<keyword evidence="2" id="KW-1133">Transmembrane helix</keyword>
<organism evidence="3 4">
    <name type="scientific">Coraliomargarita algicola</name>
    <dbReference type="NCBI Taxonomy" id="3092156"/>
    <lineage>
        <taxon>Bacteria</taxon>
        <taxon>Pseudomonadati</taxon>
        <taxon>Verrucomicrobiota</taxon>
        <taxon>Opitutia</taxon>
        <taxon>Puniceicoccales</taxon>
        <taxon>Coraliomargaritaceae</taxon>
        <taxon>Coraliomargarita</taxon>
    </lineage>
</organism>
<evidence type="ECO:0000313" key="3">
    <source>
        <dbReference type="EMBL" id="WPJ95261.1"/>
    </source>
</evidence>
<dbReference type="EMBL" id="CP138858">
    <property type="protein sequence ID" value="WPJ95261.1"/>
    <property type="molecule type" value="Genomic_DNA"/>
</dbReference>
<evidence type="ECO:0000313" key="4">
    <source>
        <dbReference type="Proteomes" id="UP001324993"/>
    </source>
</evidence>
<proteinExistence type="predicted"/>